<evidence type="ECO:0000256" key="3">
    <source>
        <dbReference type="ARBA" id="ARBA00022692"/>
    </source>
</evidence>
<dbReference type="PANTHER" id="PTHR30213">
    <property type="entry name" value="INNER MEMBRANE PROTEIN YHJD"/>
    <property type="match status" value="1"/>
</dbReference>
<feature type="transmembrane region" description="Helical" evidence="6">
    <location>
        <begin position="58"/>
        <end position="80"/>
    </location>
</feature>
<evidence type="ECO:0000256" key="2">
    <source>
        <dbReference type="ARBA" id="ARBA00022475"/>
    </source>
</evidence>
<dbReference type="GO" id="GO:0005886">
    <property type="term" value="C:plasma membrane"/>
    <property type="evidence" value="ECO:0007669"/>
    <property type="project" value="UniProtKB-SubCell"/>
</dbReference>
<dbReference type="NCBIfam" id="TIGR00765">
    <property type="entry name" value="yihY_not_rbn"/>
    <property type="match status" value="1"/>
</dbReference>
<dbReference type="InterPro" id="IPR017039">
    <property type="entry name" value="Virul_fac_BrkB"/>
</dbReference>
<reference evidence="7 8" key="1">
    <citation type="submission" date="2016-10" db="EMBL/GenBank/DDBJ databases">
        <authorList>
            <person name="de Groot N.N."/>
        </authorList>
    </citation>
    <scope>NUCLEOTIDE SEQUENCE [LARGE SCALE GENOMIC DNA]</scope>
    <source>
        <strain evidence="7 8">DSM 23048</strain>
    </source>
</reference>
<dbReference type="PANTHER" id="PTHR30213:SF0">
    <property type="entry name" value="UPF0761 MEMBRANE PROTEIN YIHY"/>
    <property type="match status" value="1"/>
</dbReference>
<evidence type="ECO:0000313" key="8">
    <source>
        <dbReference type="Proteomes" id="UP000183077"/>
    </source>
</evidence>
<sequence>MSQEIEERLDRIPIIRTIVRALKCVRFKVLEGYSLYDLVELYLLGIIKGAFSYRAGSIAFSFFMALFPFALFILNLIPYIPIDNFQVDFMQFIASSVPPNTFDAIESILSDIMNNSYRSLLSSGFLLSIFLMTNGVFAIIGGFESSYHITISRNFFRQYLVALVLSVCLAVMLIFSVAFFVILEIVMYKFHINFMLIQWSRSIFLLLVVLFTTSVLYKFGAKETKQMSFISIGSVFTTILYILTSYFFGVYVLRFARYNELYGSIGTLLVVMFYLWINCMILLLGFELNLAINKLKSKK</sequence>
<protein>
    <submittedName>
        <fullName evidence="7">Membrane protein</fullName>
    </submittedName>
</protein>
<gene>
    <name evidence="7" type="ORF">SAMN04488018_10981</name>
</gene>
<evidence type="ECO:0000256" key="4">
    <source>
        <dbReference type="ARBA" id="ARBA00022989"/>
    </source>
</evidence>
<keyword evidence="5 6" id="KW-0472">Membrane</keyword>
<feature type="transmembrane region" description="Helical" evidence="6">
    <location>
        <begin position="125"/>
        <end position="147"/>
    </location>
</feature>
<dbReference type="RefSeq" id="WP_074746258.1">
    <property type="nucleotide sequence ID" value="NZ_FNYS01000009.1"/>
</dbReference>
<feature type="transmembrane region" description="Helical" evidence="6">
    <location>
        <begin position="199"/>
        <end position="217"/>
    </location>
</feature>
<dbReference type="EMBL" id="FNYS01000009">
    <property type="protein sequence ID" value="SEJ01604.1"/>
    <property type="molecule type" value="Genomic_DNA"/>
</dbReference>
<organism evidence="7 8">
    <name type="scientific">Myroides marinus</name>
    <dbReference type="NCBI Taxonomy" id="703342"/>
    <lineage>
        <taxon>Bacteria</taxon>
        <taxon>Pseudomonadati</taxon>
        <taxon>Bacteroidota</taxon>
        <taxon>Flavobacteriia</taxon>
        <taxon>Flavobacteriales</taxon>
        <taxon>Flavobacteriaceae</taxon>
        <taxon>Myroides</taxon>
    </lineage>
</organism>
<feature type="transmembrane region" description="Helical" evidence="6">
    <location>
        <begin position="159"/>
        <end position="187"/>
    </location>
</feature>
<evidence type="ECO:0000313" key="7">
    <source>
        <dbReference type="EMBL" id="SEJ01604.1"/>
    </source>
</evidence>
<feature type="transmembrane region" description="Helical" evidence="6">
    <location>
        <begin position="265"/>
        <end position="292"/>
    </location>
</feature>
<keyword evidence="3 6" id="KW-0812">Transmembrane</keyword>
<dbReference type="Proteomes" id="UP000183077">
    <property type="component" value="Unassembled WGS sequence"/>
</dbReference>
<accession>A0A1H6VF56</accession>
<name>A0A1H6VF56_9FLAO</name>
<evidence type="ECO:0000256" key="5">
    <source>
        <dbReference type="ARBA" id="ARBA00023136"/>
    </source>
</evidence>
<keyword evidence="4 6" id="KW-1133">Transmembrane helix</keyword>
<dbReference type="Pfam" id="PF03631">
    <property type="entry name" value="Virul_fac_BrkB"/>
    <property type="match status" value="1"/>
</dbReference>
<dbReference type="AlphaFoldDB" id="A0A1H6VF56"/>
<feature type="transmembrane region" description="Helical" evidence="6">
    <location>
        <begin position="229"/>
        <end position="253"/>
    </location>
</feature>
<dbReference type="GeneID" id="82257355"/>
<dbReference type="PIRSF" id="PIRSF035875">
    <property type="entry name" value="RNase_BN"/>
    <property type="match status" value="1"/>
</dbReference>
<evidence type="ECO:0000256" key="1">
    <source>
        <dbReference type="ARBA" id="ARBA00004651"/>
    </source>
</evidence>
<keyword evidence="2" id="KW-1003">Cell membrane</keyword>
<proteinExistence type="predicted"/>
<comment type="subcellular location">
    <subcellularLocation>
        <location evidence="1">Cell membrane</location>
        <topology evidence="1">Multi-pass membrane protein</topology>
    </subcellularLocation>
</comment>
<evidence type="ECO:0000256" key="6">
    <source>
        <dbReference type="SAM" id="Phobius"/>
    </source>
</evidence>